<evidence type="ECO:0000256" key="2">
    <source>
        <dbReference type="ARBA" id="ARBA00022490"/>
    </source>
</evidence>
<dbReference type="InterPro" id="IPR051476">
    <property type="entry name" value="Bac_ResReg_Asp_Phosphatase"/>
</dbReference>
<dbReference type="RefSeq" id="WP_344557420.1">
    <property type="nucleotide sequence ID" value="NZ_BAAANS010000061.1"/>
</dbReference>
<dbReference type="Gene3D" id="1.25.40.10">
    <property type="entry name" value="Tetratricopeptide repeat domain"/>
    <property type="match status" value="2"/>
</dbReference>
<protein>
    <recommendedName>
        <fullName evidence="8">Tetratricopeptide repeat protein</fullName>
    </recommendedName>
</protein>
<evidence type="ECO:0000256" key="5">
    <source>
        <dbReference type="ARBA" id="ARBA00038253"/>
    </source>
</evidence>
<organism evidence="6 7">
    <name type="scientific">Kitasatospora saccharophila</name>
    <dbReference type="NCBI Taxonomy" id="407973"/>
    <lineage>
        <taxon>Bacteria</taxon>
        <taxon>Bacillati</taxon>
        <taxon>Actinomycetota</taxon>
        <taxon>Actinomycetes</taxon>
        <taxon>Kitasatosporales</taxon>
        <taxon>Streptomycetaceae</taxon>
        <taxon>Kitasatospora</taxon>
    </lineage>
</organism>
<dbReference type="InterPro" id="IPR019734">
    <property type="entry name" value="TPR_rpt"/>
</dbReference>
<comment type="subcellular location">
    <subcellularLocation>
        <location evidence="1">Cytoplasm</location>
    </subcellularLocation>
</comment>
<sequence length="213" mass="22626">MLHTLAMGHRDQGRHDAAIAHLTRAREIATATGDEAGIAQHTRGIGACHHAAGRYAEALPYLEQARDLLRPLGQPRDLALTLIILGSSRTALGEPGVAIDLLEEALRLLDTLPGHDGVNTGRALAFLGEAHSAAGGRPEATAHLARALAQFAETGAQHWVARTMLLLGEAARRAGDEKTARIWLNASLGMFQALGRTIDTQRLAELLNGAEGR</sequence>
<dbReference type="EMBL" id="BAAANS010000061">
    <property type="protein sequence ID" value="GAA2118147.1"/>
    <property type="molecule type" value="Genomic_DNA"/>
</dbReference>
<accession>A0ABN2XXC1</accession>
<evidence type="ECO:0000313" key="7">
    <source>
        <dbReference type="Proteomes" id="UP001500897"/>
    </source>
</evidence>
<comment type="caution">
    <text evidence="6">The sequence shown here is derived from an EMBL/GenBank/DDBJ whole genome shotgun (WGS) entry which is preliminary data.</text>
</comment>
<dbReference type="SMART" id="SM00028">
    <property type="entry name" value="TPR"/>
    <property type="match status" value="5"/>
</dbReference>
<gene>
    <name evidence="6" type="ORF">GCM10009759_65180</name>
</gene>
<dbReference type="PANTHER" id="PTHR46630:SF1">
    <property type="entry name" value="TETRATRICOPEPTIDE REPEAT PROTEIN 29"/>
    <property type="match status" value="1"/>
</dbReference>
<evidence type="ECO:0000256" key="3">
    <source>
        <dbReference type="ARBA" id="ARBA00022737"/>
    </source>
</evidence>
<keyword evidence="3" id="KW-0677">Repeat</keyword>
<evidence type="ECO:0008006" key="8">
    <source>
        <dbReference type="Google" id="ProtNLM"/>
    </source>
</evidence>
<dbReference type="Proteomes" id="UP001500897">
    <property type="component" value="Unassembled WGS sequence"/>
</dbReference>
<dbReference type="PANTHER" id="PTHR46630">
    <property type="entry name" value="TETRATRICOPEPTIDE REPEAT PROTEIN 29"/>
    <property type="match status" value="1"/>
</dbReference>
<dbReference type="InterPro" id="IPR011990">
    <property type="entry name" value="TPR-like_helical_dom_sf"/>
</dbReference>
<name>A0ABN2XXC1_9ACTN</name>
<evidence type="ECO:0000256" key="4">
    <source>
        <dbReference type="ARBA" id="ARBA00022803"/>
    </source>
</evidence>
<keyword evidence="2" id="KW-0963">Cytoplasm</keyword>
<comment type="similarity">
    <text evidence="5">Belongs to the Rap family.</text>
</comment>
<keyword evidence="4" id="KW-0802">TPR repeat</keyword>
<reference evidence="7" key="1">
    <citation type="journal article" date="2019" name="Int. J. Syst. Evol. Microbiol.">
        <title>The Global Catalogue of Microorganisms (GCM) 10K type strain sequencing project: providing services to taxonomists for standard genome sequencing and annotation.</title>
        <authorList>
            <consortium name="The Broad Institute Genomics Platform"/>
            <consortium name="The Broad Institute Genome Sequencing Center for Infectious Disease"/>
            <person name="Wu L."/>
            <person name="Ma J."/>
        </authorList>
    </citation>
    <scope>NUCLEOTIDE SEQUENCE [LARGE SCALE GENOMIC DNA]</scope>
    <source>
        <strain evidence="7">JCM 14559</strain>
    </source>
</reference>
<proteinExistence type="inferred from homology"/>
<dbReference type="Pfam" id="PF13424">
    <property type="entry name" value="TPR_12"/>
    <property type="match status" value="2"/>
</dbReference>
<evidence type="ECO:0000313" key="6">
    <source>
        <dbReference type="EMBL" id="GAA2118147.1"/>
    </source>
</evidence>
<evidence type="ECO:0000256" key="1">
    <source>
        <dbReference type="ARBA" id="ARBA00004496"/>
    </source>
</evidence>
<keyword evidence="7" id="KW-1185">Reference proteome</keyword>
<dbReference type="SUPFAM" id="SSF48452">
    <property type="entry name" value="TPR-like"/>
    <property type="match status" value="2"/>
</dbReference>